<sequence>MSEQKMNGNQHEFNTFEREFLAAYQGELSGAGLSDDAKARLKGKLRQAVVAKAAARAAEEAAAAKDAEAPLHVPAQVREMPARAAANAAPAMAVTGSQSVAPRRQRPSARRPRTRWAVAAGLVAALLLGGGGAAIASGVISVPLLQAVQDLFGGSVADTKIVDKVGRPAGASATSNGVTVTADAIIGDAANVKIVYTISRDDGKPFDFSGGNYSATSMGFESPGSFIDGTRGMAGGAYFYDADPTDNKVQYVEEWNVDVDGGESLIGKTIHVDLRDLKVYSADEGVSAGDATSGDQSANAANAGKLLAKGEWKLDFKVNYEDAGVSIGEGTKIKQGGMDATIDKATISPVAFTIEYSVNGLLEDSGNAESGQETEERQGALESFCNQDYVFTMKDGSKIEVSNASSSMNRDEVGGREIIKRGFFFDQIIDVDQVASVTVNGTELMAK</sequence>
<evidence type="ECO:0000313" key="5">
    <source>
        <dbReference type="Proteomes" id="UP000330807"/>
    </source>
</evidence>
<dbReference type="AlphaFoldDB" id="A0A5K1J783"/>
<feature type="transmembrane region" description="Helical" evidence="2">
    <location>
        <begin position="116"/>
        <end position="140"/>
    </location>
</feature>
<keyword evidence="2" id="KW-1133">Transmembrane helix</keyword>
<name>A0A5K1J783_9ACTN</name>
<dbReference type="Pfam" id="PF13786">
    <property type="entry name" value="DUF4179"/>
    <property type="match status" value="1"/>
</dbReference>
<dbReference type="EMBL" id="CABWIH010000043">
    <property type="protein sequence ID" value="VWL99419.1"/>
    <property type="molecule type" value="Genomic_DNA"/>
</dbReference>
<dbReference type="RefSeq" id="WP_156063778.1">
    <property type="nucleotide sequence ID" value="NZ_CABWIH010000043.1"/>
</dbReference>
<keyword evidence="2" id="KW-0472">Membrane</keyword>
<evidence type="ECO:0000313" key="4">
    <source>
        <dbReference type="EMBL" id="VWL99419.1"/>
    </source>
</evidence>
<proteinExistence type="predicted"/>
<reference evidence="4 5" key="1">
    <citation type="submission" date="2019-10" db="EMBL/GenBank/DDBJ databases">
        <authorList>
            <person name="Wolf R A."/>
        </authorList>
    </citation>
    <scope>NUCLEOTIDE SEQUENCE [LARGE SCALE GENOMIC DNA]</scope>
    <source>
        <strain evidence="4">Collinsella_aerofaciens_AK_138A</strain>
    </source>
</reference>
<dbReference type="InterPro" id="IPR025436">
    <property type="entry name" value="DUF4179"/>
</dbReference>
<keyword evidence="2" id="KW-0812">Transmembrane</keyword>
<organism evidence="4 5">
    <name type="scientific">Collinsella aerofaciens</name>
    <dbReference type="NCBI Taxonomy" id="74426"/>
    <lineage>
        <taxon>Bacteria</taxon>
        <taxon>Bacillati</taxon>
        <taxon>Actinomycetota</taxon>
        <taxon>Coriobacteriia</taxon>
        <taxon>Coriobacteriales</taxon>
        <taxon>Coriobacteriaceae</taxon>
        <taxon>Collinsella</taxon>
    </lineage>
</organism>
<dbReference type="Proteomes" id="UP000330807">
    <property type="component" value="Unassembled WGS sequence"/>
</dbReference>
<feature type="region of interest" description="Disordered" evidence="1">
    <location>
        <begin position="88"/>
        <end position="113"/>
    </location>
</feature>
<evidence type="ECO:0000256" key="2">
    <source>
        <dbReference type="SAM" id="Phobius"/>
    </source>
</evidence>
<evidence type="ECO:0000259" key="3">
    <source>
        <dbReference type="Pfam" id="PF13786"/>
    </source>
</evidence>
<protein>
    <recommendedName>
        <fullName evidence="3">DUF4179 domain-containing protein</fullName>
    </recommendedName>
</protein>
<evidence type="ECO:0000256" key="1">
    <source>
        <dbReference type="SAM" id="MobiDB-lite"/>
    </source>
</evidence>
<feature type="compositionally biased region" description="Basic residues" evidence="1">
    <location>
        <begin position="103"/>
        <end position="113"/>
    </location>
</feature>
<feature type="domain" description="DUF4179" evidence="3">
    <location>
        <begin position="111"/>
        <end position="199"/>
    </location>
</feature>
<accession>A0A5K1J783</accession>
<dbReference type="Gene3D" id="2.60.40.1630">
    <property type="entry name" value="bacillus anthracis domain"/>
    <property type="match status" value="1"/>
</dbReference>
<gene>
    <name evidence="4" type="ORF">LMKDKBCB_02103</name>
</gene>